<feature type="transmembrane region" description="Helical" evidence="6">
    <location>
        <begin position="21"/>
        <end position="44"/>
    </location>
</feature>
<dbReference type="InterPro" id="IPR035952">
    <property type="entry name" value="Rhomboid-like_sf"/>
</dbReference>
<dbReference type="Proteomes" id="UP001422074">
    <property type="component" value="Unassembled WGS sequence"/>
</dbReference>
<reference evidence="8 9" key="1">
    <citation type="submission" date="2024-05" db="EMBL/GenBank/DDBJ databases">
        <title>Sinomonas sp. nov., isolated from a waste landfill.</title>
        <authorList>
            <person name="Zhao Y."/>
        </authorList>
    </citation>
    <scope>NUCLEOTIDE SEQUENCE [LARGE SCALE GENOMIC DNA]</scope>
    <source>
        <strain evidence="8 9">CCTCC AB2014300</strain>
    </source>
</reference>
<sequence length="853" mass="90363">MKAGAALRAFGRWAGERARRHPLTAGLVAALWTVALSTGSLLAGPSAALLEFVGADLASLRAGHWWGVLTSLFFVTNPLAYAGATILLAVLVPLAERAYGTVRAAALFFGGHLASLTAFLLVTQVADRAGELWLGGMADDPLLGPYPAALFAAMAASPALGVLWRRRLRAALLGVSATLVLYVGHSEAVLGLIGALLGLAACWWSAAASGERAPVPSVRERRNLLALLVALLAVGPVLTALARSPSGPFALVRDMVLNPVPAMAQLQQECGVLLTPQCLQAGIPAALSPVGYATALIPTLILLVCAEGLRRGRAVALHIVLAVQLGLLALIAGYLVLLVSGPAGPDRKVPGLFASGLVHLVPIVVTALAIAALLWLGRGLFPVQTAQGVRRRLAAAGAGLAVVLVTAYSALWWAGRAREGWGGPAAGDGAAPGEGGTAPAEAAAALARELVRQYLPAPIPAGYTEAFRGRTDAELWLFTHSGLILWTALLVLVAMAVLAARPTLGADEGSLELARGLVRRGGGPLSWMTLWQPNRFWFDEHGTAGLAYQLHGSVALSVAGPIGVPGRGPSAVDGFIAHCARHALTPCFYAVSADLWPHLQARGFRRVEVAQETRLHVRGLEFTGREWQNVRTALNRARKLGVAAVWTRYADLPSAQRSQLGALAEEWSARKPLPELGFTLGGIDELDDPDVRICLALDRDGRLHGATSWLPVFEDGRLTGWTLDFMRRGSGSFPGAMEFLVASAVLELREEVEWISLSGSPLASDPVGERAAVRRGDELLSRLLDAVGKALEPVYGFRSLARFKSRFQPEYHALYMYYHDPLELPAIGRALAAAYLPGLTMRHRLRLLRSLVG</sequence>
<feature type="transmembrane region" description="Helical" evidence="6">
    <location>
        <begin position="104"/>
        <end position="126"/>
    </location>
</feature>
<dbReference type="InterPro" id="IPR051211">
    <property type="entry name" value="PG_lysyltransferase"/>
</dbReference>
<feature type="transmembrane region" description="Helical" evidence="6">
    <location>
        <begin position="316"/>
        <end position="337"/>
    </location>
</feature>
<feature type="transmembrane region" description="Helical" evidence="6">
    <location>
        <begin position="290"/>
        <end position="309"/>
    </location>
</feature>
<evidence type="ECO:0000256" key="4">
    <source>
        <dbReference type="ARBA" id="ARBA00022989"/>
    </source>
</evidence>
<evidence type="ECO:0000256" key="2">
    <source>
        <dbReference type="ARBA" id="ARBA00022475"/>
    </source>
</evidence>
<dbReference type="PANTHER" id="PTHR34697:SF2">
    <property type="entry name" value="PHOSPHATIDYLGLYCEROL LYSYLTRANSFERASE"/>
    <property type="match status" value="1"/>
</dbReference>
<accession>A0ABU9WXN2</accession>
<evidence type="ECO:0000256" key="1">
    <source>
        <dbReference type="ARBA" id="ARBA00004651"/>
    </source>
</evidence>
<feature type="transmembrane region" description="Helical" evidence="6">
    <location>
        <begin position="146"/>
        <end position="163"/>
    </location>
</feature>
<organism evidence="8 9">
    <name type="scientific">Sinomonas halotolerans</name>
    <dbReference type="NCBI Taxonomy" id="1644133"/>
    <lineage>
        <taxon>Bacteria</taxon>
        <taxon>Bacillati</taxon>
        <taxon>Actinomycetota</taxon>
        <taxon>Actinomycetes</taxon>
        <taxon>Micrococcales</taxon>
        <taxon>Micrococcaceae</taxon>
        <taxon>Sinomonas</taxon>
    </lineage>
</organism>
<proteinExistence type="predicted"/>
<evidence type="ECO:0000313" key="8">
    <source>
        <dbReference type="EMBL" id="MEN2743612.1"/>
    </source>
</evidence>
<comment type="subcellular location">
    <subcellularLocation>
        <location evidence="1">Cell membrane</location>
        <topology evidence="1">Multi-pass membrane protein</topology>
    </subcellularLocation>
</comment>
<name>A0ABU9WXN2_9MICC</name>
<feature type="transmembrane region" description="Helical" evidence="6">
    <location>
        <begin position="222"/>
        <end position="242"/>
    </location>
</feature>
<dbReference type="Gene3D" id="1.20.1540.10">
    <property type="entry name" value="Rhomboid-like"/>
    <property type="match status" value="1"/>
</dbReference>
<feature type="transmembrane region" description="Helical" evidence="6">
    <location>
        <begin position="393"/>
        <end position="414"/>
    </location>
</feature>
<protein>
    <submittedName>
        <fullName evidence="8">DUF2156 domain-containing protein</fullName>
    </submittedName>
</protein>
<keyword evidence="9" id="KW-1185">Reference proteome</keyword>
<evidence type="ECO:0000259" key="7">
    <source>
        <dbReference type="Pfam" id="PF09924"/>
    </source>
</evidence>
<feature type="transmembrane region" description="Helical" evidence="6">
    <location>
        <begin position="475"/>
        <end position="500"/>
    </location>
</feature>
<dbReference type="SUPFAM" id="SSF144091">
    <property type="entry name" value="Rhomboid-like"/>
    <property type="match status" value="1"/>
</dbReference>
<feature type="transmembrane region" description="Helical" evidence="6">
    <location>
        <begin position="168"/>
        <end position="184"/>
    </location>
</feature>
<feature type="transmembrane region" description="Helical" evidence="6">
    <location>
        <begin position="357"/>
        <end position="381"/>
    </location>
</feature>
<comment type="caution">
    <text evidence="8">The sequence shown here is derived from an EMBL/GenBank/DDBJ whole genome shotgun (WGS) entry which is preliminary data.</text>
</comment>
<dbReference type="RefSeq" id="WP_345883132.1">
    <property type="nucleotide sequence ID" value="NZ_JBDFRB010000002.1"/>
</dbReference>
<dbReference type="Pfam" id="PF09924">
    <property type="entry name" value="LPG_synthase_C"/>
    <property type="match status" value="1"/>
</dbReference>
<feature type="transmembrane region" description="Helical" evidence="6">
    <location>
        <begin position="190"/>
        <end position="210"/>
    </location>
</feature>
<keyword evidence="4 6" id="KW-1133">Transmembrane helix</keyword>
<gene>
    <name evidence="8" type="ORF">ABCQ75_03535</name>
</gene>
<dbReference type="EMBL" id="JBDFRB010000002">
    <property type="protein sequence ID" value="MEN2743612.1"/>
    <property type="molecule type" value="Genomic_DNA"/>
</dbReference>
<keyword evidence="2" id="KW-1003">Cell membrane</keyword>
<keyword evidence="3 6" id="KW-0812">Transmembrane</keyword>
<feature type="domain" description="Phosphatidylglycerol lysyltransferase C-terminal" evidence="7">
    <location>
        <begin position="519"/>
        <end position="818"/>
    </location>
</feature>
<dbReference type="PANTHER" id="PTHR34697">
    <property type="entry name" value="PHOSPHATIDYLGLYCEROL LYSYLTRANSFERASE"/>
    <property type="match status" value="1"/>
</dbReference>
<evidence type="ECO:0000256" key="5">
    <source>
        <dbReference type="ARBA" id="ARBA00023136"/>
    </source>
</evidence>
<evidence type="ECO:0000256" key="3">
    <source>
        <dbReference type="ARBA" id="ARBA00022692"/>
    </source>
</evidence>
<feature type="transmembrane region" description="Helical" evidence="6">
    <location>
        <begin position="64"/>
        <end position="92"/>
    </location>
</feature>
<dbReference type="InterPro" id="IPR024320">
    <property type="entry name" value="LPG_synthase_C"/>
</dbReference>
<evidence type="ECO:0000256" key="6">
    <source>
        <dbReference type="SAM" id="Phobius"/>
    </source>
</evidence>
<keyword evidence="5 6" id="KW-0472">Membrane</keyword>
<evidence type="ECO:0000313" key="9">
    <source>
        <dbReference type="Proteomes" id="UP001422074"/>
    </source>
</evidence>